<evidence type="ECO:0000259" key="1">
    <source>
        <dbReference type="Pfam" id="PF18735"/>
    </source>
</evidence>
<name>A0ABW3QTN8_9PSEU</name>
<comment type="caution">
    <text evidence="2">The sequence shown here is derived from an EMBL/GenBank/DDBJ whole genome shotgun (WGS) entry which is preliminary data.</text>
</comment>
<dbReference type="InterPro" id="IPR041519">
    <property type="entry name" value="HEPN_RiboL-PSP"/>
</dbReference>
<sequence>MSALSDLATSLDQVREIVRLEAGYSDPPGPSELAAVSGLRGAATVLTVASFEAFLRSCFEEQLDRIVKSGIPLSSYSDDLHAGAIFASLELAMKGDHSTRGTEKKDRLPTVLAVTRVISAGAFNPRALSSTESNPDSECVKRMFKTVGRKEIFRHVHPDFEKVWGTPVSGTFCSDKLNALIVSRNQVAHSAQSAHLVRGDLTENVRFVEALATVLSAALSSHVDDLIRDAATV</sequence>
<dbReference type="EMBL" id="JBHTLK010000054">
    <property type="protein sequence ID" value="MFD1148084.1"/>
    <property type="molecule type" value="Genomic_DNA"/>
</dbReference>
<proteinExistence type="predicted"/>
<gene>
    <name evidence="2" type="ORF">ACFQ3T_13200</name>
</gene>
<organism evidence="2 3">
    <name type="scientific">Saccharothrix hoggarensis</name>
    <dbReference type="NCBI Taxonomy" id="913853"/>
    <lineage>
        <taxon>Bacteria</taxon>
        <taxon>Bacillati</taxon>
        <taxon>Actinomycetota</taxon>
        <taxon>Actinomycetes</taxon>
        <taxon>Pseudonocardiales</taxon>
        <taxon>Pseudonocardiaceae</taxon>
        <taxon>Saccharothrix</taxon>
    </lineage>
</organism>
<dbReference type="Proteomes" id="UP001597168">
    <property type="component" value="Unassembled WGS sequence"/>
</dbReference>
<dbReference type="RefSeq" id="WP_380723525.1">
    <property type="nucleotide sequence ID" value="NZ_JBHTLK010000054.1"/>
</dbReference>
<evidence type="ECO:0000313" key="3">
    <source>
        <dbReference type="Proteomes" id="UP001597168"/>
    </source>
</evidence>
<protein>
    <submittedName>
        <fullName evidence="2">HEPN domain-containing protein</fullName>
    </submittedName>
</protein>
<accession>A0ABW3QTN8</accession>
<evidence type="ECO:0000313" key="2">
    <source>
        <dbReference type="EMBL" id="MFD1148084.1"/>
    </source>
</evidence>
<dbReference type="Pfam" id="PF18735">
    <property type="entry name" value="HEPN_RiboL-PSP"/>
    <property type="match status" value="1"/>
</dbReference>
<feature type="domain" description="RiboL-PSP-HEPN" evidence="1">
    <location>
        <begin position="12"/>
        <end position="218"/>
    </location>
</feature>
<keyword evidence="3" id="KW-1185">Reference proteome</keyword>
<reference evidence="3" key="1">
    <citation type="journal article" date="2019" name="Int. J. Syst. Evol. Microbiol.">
        <title>The Global Catalogue of Microorganisms (GCM) 10K type strain sequencing project: providing services to taxonomists for standard genome sequencing and annotation.</title>
        <authorList>
            <consortium name="The Broad Institute Genomics Platform"/>
            <consortium name="The Broad Institute Genome Sequencing Center for Infectious Disease"/>
            <person name="Wu L."/>
            <person name="Ma J."/>
        </authorList>
    </citation>
    <scope>NUCLEOTIDE SEQUENCE [LARGE SCALE GENOMIC DNA]</scope>
    <source>
        <strain evidence="3">CCUG 60214</strain>
    </source>
</reference>